<evidence type="ECO:0000256" key="1">
    <source>
        <dbReference type="SAM" id="SignalP"/>
    </source>
</evidence>
<dbReference type="InterPro" id="IPR009045">
    <property type="entry name" value="Zn_M74/Hedgehog-like"/>
</dbReference>
<organism evidence="2 3">
    <name type="scientific">Halteria grandinella</name>
    <dbReference type="NCBI Taxonomy" id="5974"/>
    <lineage>
        <taxon>Eukaryota</taxon>
        <taxon>Sar</taxon>
        <taxon>Alveolata</taxon>
        <taxon>Ciliophora</taxon>
        <taxon>Intramacronucleata</taxon>
        <taxon>Spirotrichea</taxon>
        <taxon>Stichotrichia</taxon>
        <taxon>Sporadotrichida</taxon>
        <taxon>Halteriidae</taxon>
        <taxon>Halteria</taxon>
    </lineage>
</organism>
<dbReference type="Proteomes" id="UP000785679">
    <property type="component" value="Unassembled WGS sequence"/>
</dbReference>
<dbReference type="AlphaFoldDB" id="A0A8J8NM57"/>
<name>A0A8J8NM57_HALGN</name>
<dbReference type="OrthoDB" id="10256656at2759"/>
<reference evidence="2" key="1">
    <citation type="submission" date="2019-06" db="EMBL/GenBank/DDBJ databases">
        <authorList>
            <person name="Zheng W."/>
        </authorList>
    </citation>
    <scope>NUCLEOTIDE SEQUENCE</scope>
    <source>
        <strain evidence="2">QDHG01</strain>
    </source>
</reference>
<dbReference type="EMBL" id="RRYP01013206">
    <property type="protein sequence ID" value="TNV76645.1"/>
    <property type="molecule type" value="Genomic_DNA"/>
</dbReference>
<evidence type="ECO:0000313" key="2">
    <source>
        <dbReference type="EMBL" id="TNV76645.1"/>
    </source>
</evidence>
<keyword evidence="1" id="KW-0732">Signal</keyword>
<proteinExistence type="predicted"/>
<evidence type="ECO:0000313" key="3">
    <source>
        <dbReference type="Proteomes" id="UP000785679"/>
    </source>
</evidence>
<accession>A0A8J8NM57</accession>
<feature type="signal peptide" evidence="1">
    <location>
        <begin position="1"/>
        <end position="18"/>
    </location>
</feature>
<feature type="chain" id="PRO_5035186652" description="Peptidase M15" evidence="1">
    <location>
        <begin position="19"/>
        <end position="239"/>
    </location>
</feature>
<gene>
    <name evidence="2" type="ORF">FGO68_gene4404</name>
</gene>
<dbReference type="SUPFAM" id="SSF55166">
    <property type="entry name" value="Hedgehog/DD-peptidase"/>
    <property type="match status" value="1"/>
</dbReference>
<evidence type="ECO:0008006" key="4">
    <source>
        <dbReference type="Google" id="ProtNLM"/>
    </source>
</evidence>
<protein>
    <recommendedName>
        <fullName evidence="4">Peptidase M15</fullName>
    </recommendedName>
</protein>
<sequence>MRRIFAATILGLIALASAADEYHHHHHHHHHDEDDFVDDFTVRGPPTNVKGGCTLGNVIWDGAGNCQTSYIEGLTKQIADEMSSLGVRFASLAGHGGIDWSGCSGYMNADALSSLDRLTSQHGTIHLSDAWRSAASQCGQTLPVARPGTSNHEGGVAIDVPNHGYWASILTSNGWGYPYPSSDPVHFEYGPAASEYARKNLLAFQRLWNRHNPGRRIDEDGIYGHDTANALFDSPCSGW</sequence>
<comment type="caution">
    <text evidence="2">The sequence shown here is derived from an EMBL/GenBank/DDBJ whole genome shotgun (WGS) entry which is preliminary data.</text>
</comment>
<keyword evidence="3" id="KW-1185">Reference proteome</keyword>